<dbReference type="GO" id="GO:0016757">
    <property type="term" value="F:glycosyltransferase activity"/>
    <property type="evidence" value="ECO:0007669"/>
    <property type="project" value="UniProtKB-ARBA"/>
</dbReference>
<evidence type="ECO:0000256" key="1">
    <source>
        <dbReference type="SAM" id="Coils"/>
    </source>
</evidence>
<proteinExistence type="predicted"/>
<dbReference type="EMBL" id="VKKY01000002">
    <property type="protein sequence ID" value="KAA3437580.1"/>
    <property type="molecule type" value="Genomic_DNA"/>
</dbReference>
<gene>
    <name evidence="3" type="ORF">FOA19_09705</name>
</gene>
<evidence type="ECO:0000259" key="2">
    <source>
        <dbReference type="Pfam" id="PF13439"/>
    </source>
</evidence>
<dbReference type="OrthoDB" id="1522162at2"/>
<dbReference type="Pfam" id="PF13439">
    <property type="entry name" value="Glyco_transf_4"/>
    <property type="match status" value="1"/>
</dbReference>
<feature type="coiled-coil region" evidence="1">
    <location>
        <begin position="484"/>
        <end position="567"/>
    </location>
</feature>
<feature type="domain" description="Glycosyltransferase subfamily 4-like N-terminal" evidence="2">
    <location>
        <begin position="33"/>
        <end position="194"/>
    </location>
</feature>
<accession>A0A5B6TEC0</accession>
<evidence type="ECO:0000313" key="3">
    <source>
        <dbReference type="EMBL" id="KAA3437580.1"/>
    </source>
</evidence>
<dbReference type="PANTHER" id="PTHR45871">
    <property type="entry name" value="N-ACETYLGLUCOSAMINYL-PHOSPHATIDYLINOSITOL BIOSYNTHETIC PROTEIN"/>
    <property type="match status" value="1"/>
</dbReference>
<reference evidence="3 4" key="1">
    <citation type="submission" date="2019-07" db="EMBL/GenBank/DDBJ databases">
        <title>Rufibacter sp. nov., isolated from lake sediment.</title>
        <authorList>
            <person name="Qu J.-H."/>
        </authorList>
    </citation>
    <scope>NUCLEOTIDE SEQUENCE [LARGE SCALE GENOMIC DNA]</scope>
    <source>
        <strain evidence="3 4">NBS58-1</strain>
    </source>
</reference>
<dbReference type="Proteomes" id="UP000324133">
    <property type="component" value="Unassembled WGS sequence"/>
</dbReference>
<dbReference type="AlphaFoldDB" id="A0A5B6TEC0"/>
<dbReference type="SUPFAM" id="SSF53756">
    <property type="entry name" value="UDP-Glycosyltransferase/glycogen phosphorylase"/>
    <property type="match status" value="1"/>
</dbReference>
<dbReference type="PANTHER" id="PTHR45871:SF1">
    <property type="entry name" value="PHOSPHATIDYLINOSITOL N-ACETYLGLUCOSAMINYLTRANSFERASE SUBUNIT A"/>
    <property type="match status" value="1"/>
</dbReference>
<dbReference type="Gene3D" id="3.40.50.2000">
    <property type="entry name" value="Glycogen Phosphorylase B"/>
    <property type="match status" value="2"/>
</dbReference>
<evidence type="ECO:0000313" key="4">
    <source>
        <dbReference type="Proteomes" id="UP000324133"/>
    </source>
</evidence>
<name>A0A5B6TEC0_9BACT</name>
<keyword evidence="3" id="KW-0808">Transferase</keyword>
<dbReference type="InterPro" id="IPR028098">
    <property type="entry name" value="Glyco_trans_4-like_N"/>
</dbReference>
<keyword evidence="4" id="KW-1185">Reference proteome</keyword>
<keyword evidence="1" id="KW-0175">Coiled coil</keyword>
<sequence>MFANNLKFLIEKKSGGGFLKYTKILIITEVYTFGGLETHFYGKILHLTRLGYKVFLVTGSTFLKENLPVDYCEKIYTDFNFSSHNTSQNIVEATQQLVKIIEEENIELVDAHPFFSVIPAFFSAALTQTPFVYTLHGPASLFEGYGQLAEWFVKNLLLPNASLVNNVSEETYSQAKLHVPANQTKVFRNAVDISVFHSTGKIQNDEFRCCLVSRLDYAKVVGIKEFLSLAASSGIPVVDIYGDGPERDNLSLWISENINNSEIAVNLKGISFALQGVYEEYSVVAGMGRVVLEAASMNKPVILVGYDGVKGLLSQELLERASHTNFSGRGLPNIDGLGLKHQLENLSLDIQPYLLSSWIEKNASESQVWRSFSDQIQLLSYQSSELVLDIYSCFVNQKSDIAFTADVELFANIEKVLCSAKYMDTTACKLWGLFEQKAFEGRWLYKLNNAELVITGHFDKVYSHFKEHLAEQYTIVDAEKDRQISEASEEIQRLQLLLLEKEKLLHENAFNFTQLEEKVEQLGKERDEAQSHLLEKERKLSEQFQQLDDLNLQLASASQKVEKVDLKLNHQVEVNKLLEKGLELAKLASISKEERIFELNQKIGVFYAQNSENKHKTKEREQLISDLKNQVSKLKVDNEWYKATFLDRSIWGVIKEKAFGPALKK</sequence>
<comment type="caution">
    <text evidence="3">The sequence shown here is derived from an EMBL/GenBank/DDBJ whole genome shotgun (WGS) entry which is preliminary data.</text>
</comment>
<protein>
    <submittedName>
        <fullName evidence="3">Glycosyltransferase</fullName>
    </submittedName>
</protein>
<organism evidence="3 4">
    <name type="scientific">Rufibacter hautae</name>
    <dbReference type="NCBI Taxonomy" id="2595005"/>
    <lineage>
        <taxon>Bacteria</taxon>
        <taxon>Pseudomonadati</taxon>
        <taxon>Bacteroidota</taxon>
        <taxon>Cytophagia</taxon>
        <taxon>Cytophagales</taxon>
        <taxon>Hymenobacteraceae</taxon>
        <taxon>Rufibacter</taxon>
    </lineage>
</organism>